<evidence type="ECO:0000259" key="6">
    <source>
        <dbReference type="Pfam" id="PF04389"/>
    </source>
</evidence>
<dbReference type="EMBL" id="AP008213">
    <property type="protein sequence ID" value="BAF21322.1"/>
    <property type="molecule type" value="Genomic_DNA"/>
</dbReference>
<keyword evidence="4" id="KW-0256">Endoplasmic reticulum</keyword>
<accession>Q0D751</accession>
<feature type="domain" description="Peptidase M28" evidence="6">
    <location>
        <begin position="171"/>
        <end position="250"/>
    </location>
</feature>
<protein>
    <submittedName>
        <fullName evidence="8">Os07g0295800 protein</fullName>
    </submittedName>
</protein>
<dbReference type="GO" id="GO:0008235">
    <property type="term" value="F:metalloexopeptidase activity"/>
    <property type="evidence" value="ECO:0007669"/>
    <property type="project" value="InterPro"/>
</dbReference>
<evidence type="ECO:0000256" key="4">
    <source>
        <dbReference type="ARBA" id="ARBA00022824"/>
    </source>
</evidence>
<keyword evidence="5" id="KW-1133">Transmembrane helix</keyword>
<feature type="transmembrane region" description="Helical" evidence="5">
    <location>
        <begin position="522"/>
        <end position="547"/>
    </location>
</feature>
<feature type="transmembrane region" description="Helical" evidence="5">
    <location>
        <begin position="439"/>
        <end position="459"/>
    </location>
</feature>
<dbReference type="InterPro" id="IPR007484">
    <property type="entry name" value="Peptidase_M28"/>
</dbReference>
<dbReference type="GO" id="GO:0006508">
    <property type="term" value="P:proteolysis"/>
    <property type="evidence" value="ECO:0007669"/>
    <property type="project" value="InterPro"/>
</dbReference>
<dbReference type="InterPro" id="IPR045175">
    <property type="entry name" value="M28_fam"/>
</dbReference>
<feature type="transmembrane region" description="Helical" evidence="5">
    <location>
        <begin position="559"/>
        <end position="584"/>
    </location>
</feature>
<evidence type="ECO:0000259" key="7">
    <source>
        <dbReference type="Pfam" id="PF22248"/>
    </source>
</evidence>
<name>Q0D751_ORYSJ</name>
<dbReference type="InterPro" id="IPR053973">
    <property type="entry name" value="ERMP1-like_C"/>
</dbReference>
<organism evidence="8 9">
    <name type="scientific">Oryza sativa subsp. japonica</name>
    <name type="common">Rice</name>
    <dbReference type="NCBI Taxonomy" id="39947"/>
    <lineage>
        <taxon>Eukaryota</taxon>
        <taxon>Viridiplantae</taxon>
        <taxon>Streptophyta</taxon>
        <taxon>Embryophyta</taxon>
        <taxon>Tracheophyta</taxon>
        <taxon>Spermatophyta</taxon>
        <taxon>Magnoliopsida</taxon>
        <taxon>Liliopsida</taxon>
        <taxon>Poales</taxon>
        <taxon>Poaceae</taxon>
        <taxon>BOP clade</taxon>
        <taxon>Oryzoideae</taxon>
        <taxon>Oryzeae</taxon>
        <taxon>Oryzinae</taxon>
        <taxon>Oryza</taxon>
        <taxon>Oryza sativa</taxon>
    </lineage>
</organism>
<gene>
    <name evidence="8" type="ordered locus">Os07g0295800</name>
</gene>
<dbReference type="MEROPS" id="M28.A04"/>
<evidence type="ECO:0000256" key="1">
    <source>
        <dbReference type="ARBA" id="ARBA00001947"/>
    </source>
</evidence>
<dbReference type="KEGG" id="dosa:Os07g0295800"/>
<reference evidence="8 9" key="1">
    <citation type="journal article" date="2005" name="Nature">
        <title>The map-based sequence of the rice genome.</title>
        <authorList>
            <consortium name="International rice genome sequencing project (IRGSP)"/>
            <person name="Matsumoto T."/>
            <person name="Wu J."/>
            <person name="Kanamori H."/>
            <person name="Katayose Y."/>
            <person name="Fujisawa M."/>
            <person name="Namiki N."/>
            <person name="Mizuno H."/>
            <person name="Yamamoto K."/>
            <person name="Antonio B.A."/>
            <person name="Baba T."/>
            <person name="Sakata K."/>
            <person name="Nagamura Y."/>
            <person name="Aoki H."/>
            <person name="Arikawa K."/>
            <person name="Arita K."/>
            <person name="Bito T."/>
            <person name="Chiden Y."/>
            <person name="Fujitsuka N."/>
            <person name="Fukunaka R."/>
            <person name="Hamada M."/>
            <person name="Harada C."/>
            <person name="Hayashi A."/>
            <person name="Hijishita S."/>
            <person name="Honda M."/>
            <person name="Hosokawa S."/>
            <person name="Ichikawa Y."/>
            <person name="Idonuma A."/>
            <person name="Iijima M."/>
            <person name="Ikeda M."/>
            <person name="Ikeno M."/>
            <person name="Ito K."/>
            <person name="Ito S."/>
            <person name="Ito T."/>
            <person name="Ito Y."/>
            <person name="Ito Y."/>
            <person name="Iwabuchi A."/>
            <person name="Kamiya K."/>
            <person name="Karasawa W."/>
            <person name="Kurita K."/>
            <person name="Katagiri S."/>
            <person name="Kikuta A."/>
            <person name="Kobayashi H."/>
            <person name="Kobayashi N."/>
            <person name="Machita K."/>
            <person name="Maehara T."/>
            <person name="Masukawa M."/>
            <person name="Mizubayashi T."/>
            <person name="Mukai Y."/>
            <person name="Nagasaki H."/>
            <person name="Nagata Y."/>
            <person name="Naito S."/>
            <person name="Nakashima M."/>
            <person name="Nakama Y."/>
            <person name="Nakamichi Y."/>
            <person name="Nakamura M."/>
            <person name="Meguro A."/>
            <person name="Negishi M."/>
            <person name="Ohta I."/>
            <person name="Ohta T."/>
            <person name="Okamoto M."/>
            <person name="Ono N."/>
            <person name="Saji S."/>
            <person name="Sakaguchi M."/>
            <person name="Sakai K."/>
            <person name="Shibata M."/>
            <person name="Shimokawa T."/>
            <person name="Song J."/>
            <person name="Takazaki Y."/>
            <person name="Terasawa K."/>
            <person name="Tsugane M."/>
            <person name="Tsuji K."/>
            <person name="Ueda S."/>
            <person name="Waki K."/>
            <person name="Yamagata H."/>
            <person name="Yamamoto M."/>
            <person name="Yamamoto S."/>
            <person name="Yamane H."/>
            <person name="Yoshiki S."/>
            <person name="Yoshihara R."/>
            <person name="Yukawa K."/>
            <person name="Zhong H."/>
            <person name="Yano M."/>
            <person name="Yuan Q."/>
            <person name="Ouyang S."/>
            <person name="Liu J."/>
            <person name="Jones K.M."/>
            <person name="Gansberger K."/>
            <person name="Moffat K."/>
            <person name="Hill J."/>
            <person name="Bera J."/>
            <person name="Fadrosh D."/>
            <person name="Jin S."/>
            <person name="Johri S."/>
            <person name="Kim M."/>
            <person name="Overton L."/>
            <person name="Reardon M."/>
            <person name="Tsitrin T."/>
            <person name="Vuong H."/>
            <person name="Weaver B."/>
            <person name="Ciecko A."/>
            <person name="Tallon L."/>
            <person name="Jackson J."/>
            <person name="Pai G."/>
            <person name="Aken S.V."/>
            <person name="Utterback T."/>
            <person name="Reidmuller S."/>
            <person name="Feldblyum T."/>
            <person name="Hsiao J."/>
            <person name="Zismann V."/>
            <person name="Iobst S."/>
            <person name="de Vazeille A.R."/>
            <person name="Buell C.R."/>
            <person name="Ying K."/>
            <person name="Li Y."/>
            <person name="Lu T."/>
            <person name="Huang Y."/>
            <person name="Zhao Q."/>
            <person name="Feng Q."/>
            <person name="Zhang L."/>
            <person name="Zhu J."/>
            <person name="Weng Q."/>
            <person name="Mu J."/>
            <person name="Lu Y."/>
            <person name="Fan D."/>
            <person name="Liu Y."/>
            <person name="Guan J."/>
            <person name="Zhang Y."/>
            <person name="Yu S."/>
            <person name="Liu X."/>
            <person name="Zhang Y."/>
            <person name="Hong G."/>
            <person name="Han B."/>
            <person name="Choisne N."/>
            <person name="Demange N."/>
            <person name="Orjeda G."/>
            <person name="Samain S."/>
            <person name="Cattolico L."/>
            <person name="Pelletier E."/>
            <person name="Couloux A."/>
            <person name="Segurens B."/>
            <person name="Wincker P."/>
            <person name="D'Hont A."/>
            <person name="Scarpelli C."/>
            <person name="Weissenbach J."/>
            <person name="Salanoubat M."/>
            <person name="Quetier F."/>
            <person name="Yu Y."/>
            <person name="Kim H.R."/>
            <person name="Rambo T."/>
            <person name="Currie J."/>
            <person name="Collura K."/>
            <person name="Luo M."/>
            <person name="Yang T."/>
            <person name="Ammiraju J.S.S."/>
            <person name="Engler F."/>
            <person name="Soderlund C."/>
            <person name="Wing R.A."/>
            <person name="Palmer L.E."/>
            <person name="de la Bastide M."/>
            <person name="Spiegel L."/>
            <person name="Nascimento L."/>
            <person name="Zutavern T."/>
            <person name="O'Shaughnessy A."/>
            <person name="Dike S."/>
            <person name="Dedhia N."/>
            <person name="Preston R."/>
            <person name="Balija V."/>
            <person name="McCombie W.R."/>
            <person name="Chow T."/>
            <person name="Chen H."/>
            <person name="Chung M."/>
            <person name="Chen C."/>
            <person name="Shaw J."/>
            <person name="Wu H."/>
            <person name="Hsiao K."/>
            <person name="Chao Y."/>
            <person name="Chu M."/>
            <person name="Cheng C."/>
            <person name="Hour A."/>
            <person name="Lee P."/>
            <person name="Lin S."/>
            <person name="Lin Y."/>
            <person name="Liou J."/>
            <person name="Liu S."/>
            <person name="Hsing Y."/>
            <person name="Raghuvanshi S."/>
            <person name="Mohanty A."/>
            <person name="Bharti A.K."/>
            <person name="Gaur A."/>
            <person name="Gupta V."/>
            <person name="Kumar D."/>
            <person name="Ravi V."/>
            <person name="Vij S."/>
            <person name="Kapur A."/>
            <person name="Khurana P."/>
            <person name="Khurana P."/>
            <person name="Khurana J.P."/>
            <person name="Tyagi A.K."/>
            <person name="Gaikwad K."/>
            <person name="Singh A."/>
            <person name="Dalal V."/>
            <person name="Srivastava S."/>
            <person name="Dixit A."/>
            <person name="Pal A.K."/>
            <person name="Ghazi I.A."/>
            <person name="Yadav M."/>
            <person name="Pandit A."/>
            <person name="Bhargava A."/>
            <person name="Sureshbabu K."/>
            <person name="Batra K."/>
            <person name="Sharma T.R."/>
            <person name="Mohapatra T."/>
            <person name="Singh N.K."/>
            <person name="Messing J."/>
            <person name="Nelson A.B."/>
            <person name="Fuks G."/>
            <person name="Kavchok S."/>
            <person name="Keizer G."/>
            <person name="Linton E."/>
            <person name="Llaca V."/>
            <person name="Song R."/>
            <person name="Tanyolac B."/>
            <person name="Young S."/>
            <person name="Ho-Il K."/>
            <person name="Hahn J.H."/>
            <person name="Sangsakoo G."/>
            <person name="Vanavichit A."/>
            <person name="de Mattos Luiz.A.T."/>
            <person name="Zimmer P.D."/>
            <person name="Malone G."/>
            <person name="Dellagostin O."/>
            <person name="de Oliveira A.C."/>
            <person name="Bevan M."/>
            <person name="Bancroft I."/>
            <person name="Minx P."/>
            <person name="Cordum H."/>
            <person name="Wilson R."/>
            <person name="Cheng Z."/>
            <person name="Jin W."/>
            <person name="Jiang J."/>
            <person name="Leong S.A."/>
            <person name="Iwama H."/>
            <person name="Gojobori T."/>
            <person name="Itoh T."/>
            <person name="Niimura Y."/>
            <person name="Fujii Y."/>
            <person name="Habara T."/>
            <person name="Sakai H."/>
            <person name="Sato Y."/>
            <person name="Wilson G."/>
            <person name="Kumar K."/>
            <person name="McCouch S."/>
            <person name="Juretic N."/>
            <person name="Hoen D."/>
            <person name="Wright S."/>
            <person name="Bruskiewich R."/>
            <person name="Bureau T."/>
            <person name="Miyao A."/>
            <person name="Hirochika H."/>
            <person name="Nishikawa T."/>
            <person name="Kadowaki K."/>
            <person name="Sugiura M."/>
            <person name="Burr B."/>
            <person name="Sasaki T."/>
        </authorList>
    </citation>
    <scope>NUCLEOTIDE SEQUENCE [LARGE SCALE GENOMIC DNA]</scope>
    <source>
        <strain evidence="9">cv. Nipponbare</strain>
    </source>
</reference>
<evidence type="ECO:0000256" key="5">
    <source>
        <dbReference type="SAM" id="Phobius"/>
    </source>
</evidence>
<keyword evidence="5" id="KW-0472">Membrane</keyword>
<comment type="subcellular location">
    <subcellularLocation>
        <location evidence="2">Endoplasmic reticulum membrane</location>
        <topology evidence="2">Multi-pass membrane protein</topology>
    </subcellularLocation>
</comment>
<comment type="cofactor">
    <cofactor evidence="1">
        <name>Zn(2+)</name>
        <dbReference type="ChEBI" id="CHEBI:29105"/>
    </cofactor>
</comment>
<dbReference type="PANTHER" id="PTHR12147">
    <property type="entry name" value="METALLOPEPTIDASE M28 FAMILY MEMBER"/>
    <property type="match status" value="1"/>
</dbReference>
<dbReference type="Pfam" id="PF04389">
    <property type="entry name" value="Peptidase_M28"/>
    <property type="match status" value="1"/>
</dbReference>
<dbReference type="Pfam" id="PF22248">
    <property type="entry name" value="ERMP1_C"/>
    <property type="match status" value="1"/>
</dbReference>
<dbReference type="PANTHER" id="PTHR12147:SF22">
    <property type="entry name" value="ENDOPLASMIC RETICULUM METALLOPEPTIDASE 1"/>
    <property type="match status" value="1"/>
</dbReference>
<dbReference type="Gene3D" id="3.40.630.10">
    <property type="entry name" value="Zn peptidases"/>
    <property type="match status" value="2"/>
</dbReference>
<proteinExistence type="inferred from homology"/>
<feature type="domain" description="Endoplasmic reticulum metallopeptidase 1-like C-terminal" evidence="7">
    <location>
        <begin position="622"/>
        <end position="842"/>
    </location>
</feature>
<evidence type="ECO:0000256" key="2">
    <source>
        <dbReference type="ARBA" id="ARBA00004477"/>
    </source>
</evidence>
<dbReference type="SUPFAM" id="SSF53187">
    <property type="entry name" value="Zn-dependent exopeptidases"/>
    <property type="match status" value="1"/>
</dbReference>
<dbReference type="Proteomes" id="UP000000763">
    <property type="component" value="Chromosome 7"/>
</dbReference>
<feature type="transmembrane region" description="Helical" evidence="5">
    <location>
        <begin position="21"/>
        <end position="45"/>
    </location>
</feature>
<dbReference type="GO" id="GO:0005789">
    <property type="term" value="C:endoplasmic reticulum membrane"/>
    <property type="evidence" value="ECO:0007669"/>
    <property type="project" value="UniProtKB-SubCell"/>
</dbReference>
<feature type="transmembrane region" description="Helical" evidence="5">
    <location>
        <begin position="366"/>
        <end position="384"/>
    </location>
</feature>
<evidence type="ECO:0000256" key="3">
    <source>
        <dbReference type="ARBA" id="ARBA00010918"/>
    </source>
</evidence>
<comment type="similarity">
    <text evidence="3">Belongs to the peptidase M28 family.</text>
</comment>
<feature type="transmembrane region" description="Helical" evidence="5">
    <location>
        <begin position="596"/>
        <end position="616"/>
    </location>
</feature>
<evidence type="ECO:0000313" key="9">
    <source>
        <dbReference type="Proteomes" id="UP000000763"/>
    </source>
</evidence>
<sequence length="844" mass="93202">MVDPAPRRRRPAAGGGGGGAAEAALVLLALAALYGAMSLVAYRVIHMRHVAPLGADAPLGDFSEGRVLHHLRRLSVDIPGRQVPPPPPPASFAGYGLCVMGVVAVSSSLLLQEGSPGLEAAARYIKGQLEELAARAGPEYRIEVEESLVSGSFSMRFLRHRVTLTYRNHKNIVMRISSNVSEDQDLAFLVNGHFDSPLGSPGAADCGSCVASMLELSRLIIDSGWVPSQPVIFLFNGAEELFLLTAKYPMANSVAQDMFGIIPGDTDYRIFAEDITNIPGLDIIFVLGGYFYHTSYDTVENLLPGSIQARGENLFNLVKAFTNSPMLLKENKRSNEAAMPIKDDLRAIFFDYLTWFMVIYPRGVSLVLHSLPVAIFLLAPLFLTSPNITLMSWSLTVLDLMRGMLLHAFGAILAIVIPAVAAAACALRAWVSWFAHPYLAFLMFVPTSLAGLFIPRIIWGLSEQAHFWGAFGLYSLITLVYMLAGLSGGFLTFFISMSMLLGRFICSISWKHWNKQSPKLLVGYVVPMIPCLLYCLYYGGFLIQFLIEKMGMMGSLPKPYGYFVADVIVGSVIGLVVGWCFGPVTPIASRWLAKTSILHGLLQVTVVGLAISSQLFPYSTGAPKRVVLQHTFVTDANSIVESHYGFSVVDANSLEFLFNNAPEAAKWLKDNSLLSFEEKYHSDRSSWLALYPVNFLFSGSLKFPSENEEIRKHYQHFPQMVIQKTSSNNGHRRMHLELSLGSLSEIWTSVLNITGPLSNWSFSDMTLPDPQSFSGGPPSYICRLSGESHENWSFWLEANSSEPLRIDVAVLDQYLLDRTRKLKSLFPSWADITAFTTFFSTYHL</sequence>
<feature type="transmembrane region" description="Helical" evidence="5">
    <location>
        <begin position="404"/>
        <end position="427"/>
    </location>
</feature>
<reference evidence="9" key="2">
    <citation type="journal article" date="2008" name="Nucleic Acids Res.">
        <title>The rice annotation project database (RAP-DB): 2008 update.</title>
        <authorList>
            <consortium name="The rice annotation project (RAP)"/>
        </authorList>
    </citation>
    <scope>GENOME REANNOTATION</scope>
    <source>
        <strain evidence="9">cv. Nipponbare</strain>
    </source>
</reference>
<dbReference type="AlphaFoldDB" id="Q0D751"/>
<keyword evidence="5" id="KW-0812">Transmembrane</keyword>
<evidence type="ECO:0000313" key="8">
    <source>
        <dbReference type="EMBL" id="BAF21322.1"/>
    </source>
</evidence>